<name>A0ABN7XMU1_GIGMA</name>
<protein>
    <submittedName>
        <fullName evidence="1">45973_t:CDS:1</fullName>
    </submittedName>
</protein>
<proteinExistence type="predicted"/>
<accession>A0ABN7XMU1</accession>
<organism evidence="1 2">
    <name type="scientific">Gigaspora margarita</name>
    <dbReference type="NCBI Taxonomy" id="4874"/>
    <lineage>
        <taxon>Eukaryota</taxon>
        <taxon>Fungi</taxon>
        <taxon>Fungi incertae sedis</taxon>
        <taxon>Mucoromycota</taxon>
        <taxon>Glomeromycotina</taxon>
        <taxon>Glomeromycetes</taxon>
        <taxon>Diversisporales</taxon>
        <taxon>Gigasporaceae</taxon>
        <taxon>Gigaspora</taxon>
    </lineage>
</organism>
<keyword evidence="2" id="KW-1185">Reference proteome</keyword>
<evidence type="ECO:0000313" key="2">
    <source>
        <dbReference type="Proteomes" id="UP000789901"/>
    </source>
</evidence>
<dbReference type="Proteomes" id="UP000789901">
    <property type="component" value="Unassembled WGS sequence"/>
</dbReference>
<evidence type="ECO:0000313" key="1">
    <source>
        <dbReference type="EMBL" id="CAG8856370.1"/>
    </source>
</evidence>
<comment type="caution">
    <text evidence="1">The sequence shown here is derived from an EMBL/GenBank/DDBJ whole genome shotgun (WGS) entry which is preliminary data.</text>
</comment>
<dbReference type="EMBL" id="CAJVQB010159260">
    <property type="protein sequence ID" value="CAG8856370.1"/>
    <property type="molecule type" value="Genomic_DNA"/>
</dbReference>
<reference evidence="1 2" key="1">
    <citation type="submission" date="2021-06" db="EMBL/GenBank/DDBJ databases">
        <authorList>
            <person name="Kallberg Y."/>
            <person name="Tangrot J."/>
            <person name="Rosling A."/>
        </authorList>
    </citation>
    <scope>NUCLEOTIDE SEQUENCE [LARGE SCALE GENOMIC DNA]</scope>
    <source>
        <strain evidence="1 2">120-4 pot B 10/14</strain>
    </source>
</reference>
<feature type="non-terminal residue" evidence="1">
    <location>
        <position position="1"/>
    </location>
</feature>
<sequence>LQKNKCELCLNEMLWEWDEAENPDQWTVDRIDNKLDYIERNIHLVCLECMAKIPKLAPNLETIEISDCLWIRKDIIADSKTYIQK</sequence>
<gene>
    <name evidence="1" type="ORF">GMARGA_LOCUS45191</name>
</gene>